<dbReference type="GO" id="GO:0005886">
    <property type="term" value="C:plasma membrane"/>
    <property type="evidence" value="ECO:0007669"/>
    <property type="project" value="InterPro"/>
</dbReference>
<dbReference type="SUPFAM" id="SSF49313">
    <property type="entry name" value="Cadherin-like"/>
    <property type="match status" value="1"/>
</dbReference>
<dbReference type="GO" id="GO:0007155">
    <property type="term" value="P:cell adhesion"/>
    <property type="evidence" value="ECO:0007669"/>
    <property type="project" value="InterPro"/>
</dbReference>
<organism evidence="3 4">
    <name type="scientific">Muraenolepis orangiensis</name>
    <name type="common">Patagonian moray cod</name>
    <dbReference type="NCBI Taxonomy" id="630683"/>
    <lineage>
        <taxon>Eukaryota</taxon>
        <taxon>Metazoa</taxon>
        <taxon>Chordata</taxon>
        <taxon>Craniata</taxon>
        <taxon>Vertebrata</taxon>
        <taxon>Euteleostomi</taxon>
        <taxon>Actinopterygii</taxon>
        <taxon>Neopterygii</taxon>
        <taxon>Teleostei</taxon>
        <taxon>Neoteleostei</taxon>
        <taxon>Acanthomorphata</taxon>
        <taxon>Zeiogadaria</taxon>
        <taxon>Gadariae</taxon>
        <taxon>Gadiformes</taxon>
        <taxon>Muraenolepidoidei</taxon>
        <taxon>Muraenolepididae</taxon>
        <taxon>Muraenolepis</taxon>
    </lineage>
</organism>
<dbReference type="CDD" id="cd11304">
    <property type="entry name" value="Cadherin_repeat"/>
    <property type="match status" value="1"/>
</dbReference>
<dbReference type="OrthoDB" id="8925538at2759"/>
<dbReference type="Gene3D" id="2.60.40.60">
    <property type="entry name" value="Cadherins"/>
    <property type="match status" value="1"/>
</dbReference>
<evidence type="ECO:0000256" key="1">
    <source>
        <dbReference type="ARBA" id="ARBA00004370"/>
    </source>
</evidence>
<dbReference type="InterPro" id="IPR020894">
    <property type="entry name" value="Cadherin_CS"/>
</dbReference>
<dbReference type="GO" id="GO:0005509">
    <property type="term" value="F:calcium ion binding"/>
    <property type="evidence" value="ECO:0007669"/>
    <property type="project" value="InterPro"/>
</dbReference>
<gene>
    <name evidence="3" type="ORF">NHX12_003319</name>
</gene>
<name>A0A9Q0IFP6_9TELE</name>
<comment type="subcellular location">
    <subcellularLocation>
        <location evidence="1">Membrane</location>
    </subcellularLocation>
</comment>
<sequence length="94" mass="10573">MSGRCRMEWAVSLSVSHRLPRKNRVGNTSMSSRCRRPDWYLNKVTLRVTDVNDNVPEWSMEPHPYLAVVSPEAGPGTLVYQLQARDGDQGEGGD</sequence>
<dbReference type="EMBL" id="JANIIK010000110">
    <property type="protein sequence ID" value="KAJ3596919.1"/>
    <property type="molecule type" value="Genomic_DNA"/>
</dbReference>
<dbReference type="PROSITE" id="PS00232">
    <property type="entry name" value="CADHERIN_1"/>
    <property type="match status" value="1"/>
</dbReference>
<dbReference type="GO" id="GO:0009653">
    <property type="term" value="P:anatomical structure morphogenesis"/>
    <property type="evidence" value="ECO:0007669"/>
    <property type="project" value="UniProtKB-ARBA"/>
</dbReference>
<protein>
    <recommendedName>
        <fullName evidence="5">Cadherin domain-containing protein</fullName>
    </recommendedName>
</protein>
<dbReference type="InterPro" id="IPR015919">
    <property type="entry name" value="Cadherin-like_sf"/>
</dbReference>
<evidence type="ECO:0000313" key="3">
    <source>
        <dbReference type="EMBL" id="KAJ3596919.1"/>
    </source>
</evidence>
<comment type="caution">
    <text evidence="3">The sequence shown here is derived from an EMBL/GenBank/DDBJ whole genome shotgun (WGS) entry which is preliminary data.</text>
</comment>
<reference evidence="3" key="1">
    <citation type="submission" date="2022-07" db="EMBL/GenBank/DDBJ databases">
        <title>Chromosome-level genome of Muraenolepis orangiensis.</title>
        <authorList>
            <person name="Kim J."/>
        </authorList>
    </citation>
    <scope>NUCLEOTIDE SEQUENCE</scope>
    <source>
        <strain evidence="3">KU_S4_2022</strain>
        <tissue evidence="3">Muscle</tissue>
    </source>
</reference>
<evidence type="ECO:0008006" key="5">
    <source>
        <dbReference type="Google" id="ProtNLM"/>
    </source>
</evidence>
<evidence type="ECO:0000313" key="4">
    <source>
        <dbReference type="Proteomes" id="UP001148018"/>
    </source>
</evidence>
<keyword evidence="4" id="KW-1185">Reference proteome</keyword>
<accession>A0A9Q0IFP6</accession>
<evidence type="ECO:0000256" key="2">
    <source>
        <dbReference type="ARBA" id="ARBA00023136"/>
    </source>
</evidence>
<feature type="non-terminal residue" evidence="3">
    <location>
        <position position="94"/>
    </location>
</feature>
<proteinExistence type="predicted"/>
<keyword evidence="2" id="KW-0472">Membrane</keyword>
<dbReference type="AlphaFoldDB" id="A0A9Q0IFP6"/>
<dbReference type="Proteomes" id="UP001148018">
    <property type="component" value="Unassembled WGS sequence"/>
</dbReference>